<dbReference type="EMBL" id="ANAH02000066">
    <property type="protein sequence ID" value="EPX56520.1"/>
    <property type="molecule type" value="Genomic_DNA"/>
</dbReference>
<name>S9NWD3_CYSF2</name>
<dbReference type="Proteomes" id="UP000011682">
    <property type="component" value="Unassembled WGS sequence"/>
</dbReference>
<evidence type="ECO:0000313" key="2">
    <source>
        <dbReference type="Proteomes" id="UP000011682"/>
    </source>
</evidence>
<gene>
    <name evidence="1" type="ORF">D187_007862</name>
</gene>
<evidence type="ECO:0000313" key="1">
    <source>
        <dbReference type="EMBL" id="EPX56520.1"/>
    </source>
</evidence>
<dbReference type="AlphaFoldDB" id="S9NWD3"/>
<protein>
    <submittedName>
        <fullName evidence="1">Uncharacterized protein</fullName>
    </submittedName>
</protein>
<accession>S9NWD3</accession>
<organism evidence="1 2">
    <name type="scientific">Cystobacter fuscus (strain ATCC 25194 / DSM 2262 / NBRC 100088 / M29)</name>
    <dbReference type="NCBI Taxonomy" id="1242864"/>
    <lineage>
        <taxon>Bacteria</taxon>
        <taxon>Pseudomonadati</taxon>
        <taxon>Myxococcota</taxon>
        <taxon>Myxococcia</taxon>
        <taxon>Myxococcales</taxon>
        <taxon>Cystobacterineae</taxon>
        <taxon>Archangiaceae</taxon>
        <taxon>Cystobacter</taxon>
    </lineage>
</organism>
<keyword evidence="2" id="KW-1185">Reference proteome</keyword>
<reference evidence="1" key="1">
    <citation type="submission" date="2013-05" db="EMBL/GenBank/DDBJ databases">
        <title>Genome assembly of Cystobacter fuscus DSM 2262.</title>
        <authorList>
            <person name="Sharma G."/>
            <person name="Khatri I."/>
            <person name="Kaur C."/>
            <person name="Mayilraj S."/>
            <person name="Subramanian S."/>
        </authorList>
    </citation>
    <scope>NUCLEOTIDE SEQUENCE [LARGE SCALE GENOMIC DNA]</scope>
    <source>
        <strain evidence="1">DSM 2262</strain>
    </source>
</reference>
<comment type="caution">
    <text evidence="1">The sequence shown here is derived from an EMBL/GenBank/DDBJ whole genome shotgun (WGS) entry which is preliminary data.</text>
</comment>
<proteinExistence type="predicted"/>
<sequence>MKHFGVHVPAEQTCPALHDVPSARGVHAVADVSGEHCSHGFVSFTAPAGTCLPSI</sequence>